<gene>
    <name evidence="1" type="ORF">MCIKDHBT_CDS0163</name>
</gene>
<reference evidence="1" key="1">
    <citation type="submission" date="2024-05" db="EMBL/GenBank/DDBJ databases">
        <authorList>
            <person name="Mugo M.M."/>
            <person name="Musyoki A.M."/>
            <person name="Makumi A.M."/>
            <person name="Mutai I."/>
            <person name="Drechsel O."/>
            <person name="Kering K.K."/>
            <person name="Muturi P."/>
            <person name="Mbae C.K."/>
            <person name="Kariuki S.M."/>
        </authorList>
    </citation>
    <scope>NUCLEOTIDE SEQUENCE</scope>
</reference>
<organism evidence="1">
    <name type="scientific">Salmonella phage vB_STmST313_KE27</name>
    <dbReference type="NCBI Taxonomy" id="3161178"/>
    <lineage>
        <taxon>Viruses</taxon>
        <taxon>Duplodnaviria</taxon>
        <taxon>Heunggongvirae</taxon>
        <taxon>Uroviricota</taxon>
        <taxon>Caudoviricetes</taxon>
        <taxon>Pantevenvirales</taxon>
        <taxon>Ackermannviridae</taxon>
        <taxon>Cvivirinae</taxon>
        <taxon>Kuttervirus</taxon>
    </lineage>
</organism>
<evidence type="ECO:0000313" key="1">
    <source>
        <dbReference type="EMBL" id="XCH41104.1"/>
    </source>
</evidence>
<accession>A0AAU8GI18</accession>
<protein>
    <recommendedName>
        <fullName evidence="2">Secreted protein</fullName>
    </recommendedName>
</protein>
<proteinExistence type="predicted"/>
<evidence type="ECO:0008006" key="2">
    <source>
        <dbReference type="Google" id="ProtNLM"/>
    </source>
</evidence>
<dbReference type="EMBL" id="PP856726">
    <property type="protein sequence ID" value="XCH41104.1"/>
    <property type="molecule type" value="Genomic_DNA"/>
</dbReference>
<name>A0AAU8GI18_9CAUD</name>
<sequence>MVVYNHSFLHSLCSIFWRFLNVLSNCRGDHDHCFCCHNALDIVFFIYPSDFSGSQYYALAHSVFFEIRKRMSFFIVQMEILQMGV</sequence>